<dbReference type="InterPro" id="IPR013783">
    <property type="entry name" value="Ig-like_fold"/>
</dbReference>
<dbReference type="SUPFAM" id="SSF56436">
    <property type="entry name" value="C-type lectin-like"/>
    <property type="match status" value="2"/>
</dbReference>
<dbReference type="OrthoDB" id="6431884at2759"/>
<dbReference type="SMART" id="SM00406">
    <property type="entry name" value="IGv"/>
    <property type="match status" value="1"/>
</dbReference>
<dbReference type="PANTHER" id="PTHR22804">
    <property type="entry name" value="AGGRECAN/VERSICAN PROTEOGLYCAN"/>
    <property type="match status" value="1"/>
</dbReference>
<comment type="caution">
    <text evidence="5">Lacks conserved residue(s) required for the propagation of feature annotation.</text>
</comment>
<feature type="disulfide bond" evidence="5">
    <location>
        <begin position="233"/>
        <end position="302"/>
    </location>
</feature>
<dbReference type="InterPro" id="IPR007110">
    <property type="entry name" value="Ig-like_dom"/>
</dbReference>
<gene>
    <name evidence="9" type="ORF">JZ751_019430</name>
</gene>
<dbReference type="SUPFAM" id="SSF48726">
    <property type="entry name" value="Immunoglobulin"/>
    <property type="match status" value="1"/>
</dbReference>
<dbReference type="InterPro" id="IPR036179">
    <property type="entry name" value="Ig-like_dom_sf"/>
</dbReference>
<dbReference type="SMART" id="SM00409">
    <property type="entry name" value="IG"/>
    <property type="match status" value="1"/>
</dbReference>
<keyword evidence="6" id="KW-0732">Signal</keyword>
<keyword evidence="10" id="KW-1185">Reference proteome</keyword>
<keyword evidence="3" id="KW-0677">Repeat</keyword>
<accession>A0A8T2NNX7</accession>
<evidence type="ECO:0000256" key="5">
    <source>
        <dbReference type="PROSITE-ProRule" id="PRU00323"/>
    </source>
</evidence>
<dbReference type="GO" id="GO:0001501">
    <property type="term" value="P:skeletal system development"/>
    <property type="evidence" value="ECO:0007669"/>
    <property type="project" value="TreeGrafter"/>
</dbReference>
<evidence type="ECO:0000259" key="7">
    <source>
        <dbReference type="PROSITE" id="PS50835"/>
    </source>
</evidence>
<dbReference type="GO" id="GO:0045202">
    <property type="term" value="C:synapse"/>
    <property type="evidence" value="ECO:0007669"/>
    <property type="project" value="TreeGrafter"/>
</dbReference>
<feature type="signal peptide" evidence="6">
    <location>
        <begin position="1"/>
        <end position="28"/>
    </location>
</feature>
<dbReference type="PANTHER" id="PTHR22804:SF40">
    <property type="entry name" value="HYALURONAN AND PROTEOGLYCAN LINK PROTEIN 3"/>
    <property type="match status" value="1"/>
</dbReference>
<dbReference type="Gene3D" id="2.60.40.10">
    <property type="entry name" value="Immunoglobulins"/>
    <property type="match status" value="1"/>
</dbReference>
<dbReference type="Pfam" id="PF00193">
    <property type="entry name" value="Xlink"/>
    <property type="match status" value="2"/>
</dbReference>
<evidence type="ECO:0000259" key="8">
    <source>
        <dbReference type="PROSITE" id="PS50963"/>
    </source>
</evidence>
<evidence type="ECO:0000313" key="10">
    <source>
        <dbReference type="Proteomes" id="UP000824540"/>
    </source>
</evidence>
<dbReference type="GO" id="GO:0072534">
    <property type="term" value="C:perineuronal net"/>
    <property type="evidence" value="ECO:0007669"/>
    <property type="project" value="TreeGrafter"/>
</dbReference>
<protein>
    <recommendedName>
        <fullName evidence="11">Hyaluronan and proteoglycan link protein 3</fullName>
    </recommendedName>
</protein>
<keyword evidence="2" id="KW-0964">Secreted</keyword>
<feature type="domain" description="Link" evidence="8">
    <location>
        <begin position="136"/>
        <end position="209"/>
    </location>
</feature>
<reference evidence="9" key="1">
    <citation type="thesis" date="2021" institute="BYU ScholarsArchive" country="Provo, UT, USA">
        <title>Applications of and Algorithms for Genome Assembly and Genomic Analyses with an Emphasis on Marine Teleosts.</title>
        <authorList>
            <person name="Pickett B.D."/>
        </authorList>
    </citation>
    <scope>NUCLEOTIDE SEQUENCE</scope>
    <source>
        <strain evidence="9">HI-2016</strain>
    </source>
</reference>
<feature type="domain" description="Link" evidence="8">
    <location>
        <begin position="211"/>
        <end position="304"/>
    </location>
</feature>
<dbReference type="EMBL" id="JAFBMS010000036">
    <property type="protein sequence ID" value="KAG9341326.1"/>
    <property type="molecule type" value="Genomic_DNA"/>
</dbReference>
<dbReference type="CDD" id="cd03519">
    <property type="entry name" value="Link_domain_HAPLN_module_2"/>
    <property type="match status" value="1"/>
</dbReference>
<evidence type="ECO:0000256" key="4">
    <source>
        <dbReference type="ARBA" id="ARBA00023157"/>
    </source>
</evidence>
<dbReference type="InterPro" id="IPR013106">
    <property type="entry name" value="Ig_V-set"/>
</dbReference>
<dbReference type="PRINTS" id="PR01265">
    <property type="entry name" value="LINKMODULE"/>
</dbReference>
<evidence type="ECO:0000313" key="9">
    <source>
        <dbReference type="EMBL" id="KAG9341326.1"/>
    </source>
</evidence>
<dbReference type="PROSITE" id="PS50963">
    <property type="entry name" value="LINK_2"/>
    <property type="match status" value="2"/>
</dbReference>
<dbReference type="Gene3D" id="3.10.100.10">
    <property type="entry name" value="Mannose-Binding Protein A, subunit A"/>
    <property type="match status" value="2"/>
</dbReference>
<dbReference type="AlphaFoldDB" id="A0A8T2NNX7"/>
<sequence length="306" mass="34141">MVVMSRTRRGHCLLACLVQLQLLSACLAAERYSNGFYYDDNGNGNVYYNGVRLHVEAAEAAVYAVRGSTAVLPCRYWYEPALSTPRRTRVKWFWQAVNGPETEVLVSMGSRHRSYGGFKGRVRLRRPGPGEASLVIDELRLNDTGRYRCEVIDGLEDQSATDSALATFEQLFWAWEEGLDWCNAGWLADGTVQYPVTSPREPCGGSNLAPGIRHVYFLSSPNGFNFTEALQECERDGAQIAKVGQLYASWRFADMDSCDAGWLADGSLRYPIIHPRPNCGPPEPGVRNFGFPSQSQKHGVYCYLAD</sequence>
<evidence type="ECO:0000256" key="6">
    <source>
        <dbReference type="SAM" id="SignalP"/>
    </source>
</evidence>
<dbReference type="PROSITE" id="PS50835">
    <property type="entry name" value="IG_LIKE"/>
    <property type="match status" value="1"/>
</dbReference>
<dbReference type="GO" id="GO:0010001">
    <property type="term" value="P:glial cell differentiation"/>
    <property type="evidence" value="ECO:0007669"/>
    <property type="project" value="TreeGrafter"/>
</dbReference>
<dbReference type="GO" id="GO:0002052">
    <property type="term" value="P:positive regulation of neuroblast proliferation"/>
    <property type="evidence" value="ECO:0007669"/>
    <property type="project" value="TreeGrafter"/>
</dbReference>
<evidence type="ECO:0000256" key="3">
    <source>
        <dbReference type="ARBA" id="ARBA00022737"/>
    </source>
</evidence>
<evidence type="ECO:0000256" key="2">
    <source>
        <dbReference type="ARBA" id="ARBA00022525"/>
    </source>
</evidence>
<organism evidence="9 10">
    <name type="scientific">Albula glossodonta</name>
    <name type="common">roundjaw bonefish</name>
    <dbReference type="NCBI Taxonomy" id="121402"/>
    <lineage>
        <taxon>Eukaryota</taxon>
        <taxon>Metazoa</taxon>
        <taxon>Chordata</taxon>
        <taxon>Craniata</taxon>
        <taxon>Vertebrata</taxon>
        <taxon>Euteleostomi</taxon>
        <taxon>Actinopterygii</taxon>
        <taxon>Neopterygii</taxon>
        <taxon>Teleostei</taxon>
        <taxon>Albuliformes</taxon>
        <taxon>Albulidae</taxon>
        <taxon>Albula</taxon>
    </lineage>
</organism>
<proteinExistence type="predicted"/>
<evidence type="ECO:0008006" key="11">
    <source>
        <dbReference type="Google" id="ProtNLM"/>
    </source>
</evidence>
<dbReference type="GO" id="GO:0005540">
    <property type="term" value="F:hyaluronic acid binding"/>
    <property type="evidence" value="ECO:0007669"/>
    <property type="project" value="InterPro"/>
</dbReference>
<dbReference type="Proteomes" id="UP000824540">
    <property type="component" value="Unassembled WGS sequence"/>
</dbReference>
<dbReference type="FunFam" id="3.10.100.10:FF:000001">
    <property type="entry name" value="Hyaluronan proteoglycan link protein 1"/>
    <property type="match status" value="1"/>
</dbReference>
<dbReference type="InterPro" id="IPR003599">
    <property type="entry name" value="Ig_sub"/>
</dbReference>
<comment type="caution">
    <text evidence="9">The sequence shown here is derived from an EMBL/GenBank/DDBJ whole genome shotgun (WGS) entry which is preliminary data.</text>
</comment>
<feature type="disulfide bond" evidence="5">
    <location>
        <begin position="182"/>
        <end position="203"/>
    </location>
</feature>
<dbReference type="InterPro" id="IPR016187">
    <property type="entry name" value="CTDL_fold"/>
</dbReference>
<keyword evidence="4 5" id="KW-1015">Disulfide bond</keyword>
<dbReference type="GO" id="GO:0005615">
    <property type="term" value="C:extracellular space"/>
    <property type="evidence" value="ECO:0007669"/>
    <property type="project" value="TreeGrafter"/>
</dbReference>
<comment type="subcellular location">
    <subcellularLocation>
        <location evidence="1">Secreted</location>
    </subcellularLocation>
</comment>
<dbReference type="SMART" id="SM00445">
    <property type="entry name" value="LINK"/>
    <property type="match status" value="2"/>
</dbReference>
<evidence type="ECO:0000256" key="1">
    <source>
        <dbReference type="ARBA" id="ARBA00004613"/>
    </source>
</evidence>
<dbReference type="GO" id="GO:0007155">
    <property type="term" value="P:cell adhesion"/>
    <property type="evidence" value="ECO:0007669"/>
    <property type="project" value="InterPro"/>
</dbReference>
<dbReference type="InterPro" id="IPR000538">
    <property type="entry name" value="Link_dom"/>
</dbReference>
<dbReference type="PROSITE" id="PS51257">
    <property type="entry name" value="PROKAR_LIPOPROTEIN"/>
    <property type="match status" value="1"/>
</dbReference>
<feature type="chain" id="PRO_5035899248" description="Hyaluronan and proteoglycan link protein 3" evidence="6">
    <location>
        <begin position="29"/>
        <end position="306"/>
    </location>
</feature>
<feature type="disulfide bond" evidence="5">
    <location>
        <begin position="258"/>
        <end position="279"/>
    </location>
</feature>
<dbReference type="InterPro" id="IPR016186">
    <property type="entry name" value="C-type_lectin-like/link_sf"/>
</dbReference>
<dbReference type="InterPro" id="IPR050691">
    <property type="entry name" value="Hyaluronan_bind_Proteoglycan"/>
</dbReference>
<name>A0A8T2NNX7_9TELE</name>
<dbReference type="Pfam" id="PF07686">
    <property type="entry name" value="V-set"/>
    <property type="match status" value="1"/>
</dbReference>
<dbReference type="GO" id="GO:0007417">
    <property type="term" value="P:central nervous system development"/>
    <property type="evidence" value="ECO:0007669"/>
    <property type="project" value="TreeGrafter"/>
</dbReference>
<feature type="domain" description="Ig-like" evidence="7">
    <location>
        <begin position="67"/>
        <end position="167"/>
    </location>
</feature>